<name>A0A4P6EEL6_9MICO</name>
<dbReference type="AlphaFoldDB" id="A0A4P6EEL6"/>
<dbReference type="RefSeq" id="WP_129390407.1">
    <property type="nucleotide sequence ID" value="NZ_CP035494.1"/>
</dbReference>
<reference evidence="1 2" key="1">
    <citation type="submission" date="2019-01" db="EMBL/GenBank/DDBJ databases">
        <title>Genome sequencing of strain DFW100M-13.</title>
        <authorList>
            <person name="Heo J."/>
            <person name="Kim S.-J."/>
            <person name="Kim J.-S."/>
            <person name="Hong S.-B."/>
            <person name="Kwon S.-W."/>
        </authorList>
    </citation>
    <scope>NUCLEOTIDE SEQUENCE [LARGE SCALE GENOMIC DNA]</scope>
    <source>
        <strain evidence="1 2">DFW100M-13</strain>
    </source>
</reference>
<accession>A0A4P6EEL6</accession>
<gene>
    <name evidence="1" type="ORF">ET475_11925</name>
</gene>
<dbReference type="EMBL" id="CP035494">
    <property type="protein sequence ID" value="QAY60624.1"/>
    <property type="molecule type" value="Genomic_DNA"/>
</dbReference>
<evidence type="ECO:0000313" key="1">
    <source>
        <dbReference type="EMBL" id="QAY60624.1"/>
    </source>
</evidence>
<proteinExistence type="predicted"/>
<dbReference type="Proteomes" id="UP000293995">
    <property type="component" value="Chromosome"/>
</dbReference>
<dbReference type="KEGG" id="mprt:ET475_11925"/>
<protein>
    <submittedName>
        <fullName evidence="1">Uncharacterized protein</fullName>
    </submittedName>
</protein>
<evidence type="ECO:0000313" key="2">
    <source>
        <dbReference type="Proteomes" id="UP000293995"/>
    </source>
</evidence>
<keyword evidence="2" id="KW-1185">Reference proteome</keyword>
<organism evidence="1 2">
    <name type="scientific">Microbacterium protaetiae</name>
    <dbReference type="NCBI Taxonomy" id="2509458"/>
    <lineage>
        <taxon>Bacteria</taxon>
        <taxon>Bacillati</taxon>
        <taxon>Actinomycetota</taxon>
        <taxon>Actinomycetes</taxon>
        <taxon>Micrococcales</taxon>
        <taxon>Microbacteriaceae</taxon>
        <taxon>Microbacterium</taxon>
    </lineage>
</organism>
<sequence length="64" mass="6881">MIALRNRDRGPVAGHSESNNDAVAVCRTHALGSPGDDILPLRMGKQIALQIVEDKNVFPTLPCT</sequence>